<dbReference type="GO" id="GO:0008270">
    <property type="term" value="F:zinc ion binding"/>
    <property type="evidence" value="ECO:0007669"/>
    <property type="project" value="UniProtKB-KW"/>
</dbReference>
<dbReference type="EMBL" id="MU004244">
    <property type="protein sequence ID" value="KAF2663884.1"/>
    <property type="molecule type" value="Genomic_DNA"/>
</dbReference>
<dbReference type="SUPFAM" id="SSF144232">
    <property type="entry name" value="HIT/MYND zinc finger-like"/>
    <property type="match status" value="1"/>
</dbReference>
<name>A0A6A6TYY6_9PEZI</name>
<evidence type="ECO:0000256" key="1">
    <source>
        <dbReference type="ARBA" id="ARBA00022723"/>
    </source>
</evidence>
<feature type="domain" description="MYND-type" evidence="5">
    <location>
        <begin position="302"/>
        <end position="343"/>
    </location>
</feature>
<evidence type="ECO:0000313" key="6">
    <source>
        <dbReference type="EMBL" id="KAF2663884.1"/>
    </source>
</evidence>
<evidence type="ECO:0000313" key="7">
    <source>
        <dbReference type="Proteomes" id="UP000799302"/>
    </source>
</evidence>
<evidence type="ECO:0000256" key="2">
    <source>
        <dbReference type="ARBA" id="ARBA00022771"/>
    </source>
</evidence>
<dbReference type="AlphaFoldDB" id="A0A6A6TYY6"/>
<proteinExistence type="predicted"/>
<reference evidence="6" key="1">
    <citation type="journal article" date="2020" name="Stud. Mycol.">
        <title>101 Dothideomycetes genomes: a test case for predicting lifestyles and emergence of pathogens.</title>
        <authorList>
            <person name="Haridas S."/>
            <person name="Albert R."/>
            <person name="Binder M."/>
            <person name="Bloem J."/>
            <person name="Labutti K."/>
            <person name="Salamov A."/>
            <person name="Andreopoulos B."/>
            <person name="Baker S."/>
            <person name="Barry K."/>
            <person name="Bills G."/>
            <person name="Bluhm B."/>
            <person name="Cannon C."/>
            <person name="Castanera R."/>
            <person name="Culley D."/>
            <person name="Daum C."/>
            <person name="Ezra D."/>
            <person name="Gonzalez J."/>
            <person name="Henrissat B."/>
            <person name="Kuo A."/>
            <person name="Liang C."/>
            <person name="Lipzen A."/>
            <person name="Lutzoni F."/>
            <person name="Magnuson J."/>
            <person name="Mondo S."/>
            <person name="Nolan M."/>
            <person name="Ohm R."/>
            <person name="Pangilinan J."/>
            <person name="Park H.-J."/>
            <person name="Ramirez L."/>
            <person name="Alfaro M."/>
            <person name="Sun H."/>
            <person name="Tritt A."/>
            <person name="Yoshinaga Y."/>
            <person name="Zwiers L.-H."/>
            <person name="Turgeon B."/>
            <person name="Goodwin S."/>
            <person name="Spatafora J."/>
            <person name="Crous P."/>
            <person name="Grigoriev I."/>
        </authorList>
    </citation>
    <scope>NUCLEOTIDE SEQUENCE</scope>
    <source>
        <strain evidence="6">CBS 115976</strain>
    </source>
</reference>
<evidence type="ECO:0000256" key="3">
    <source>
        <dbReference type="ARBA" id="ARBA00022833"/>
    </source>
</evidence>
<accession>A0A6A6TYY6</accession>
<dbReference type="PROSITE" id="PS50865">
    <property type="entry name" value="ZF_MYND_2"/>
    <property type="match status" value="1"/>
</dbReference>
<keyword evidence="7" id="KW-1185">Reference proteome</keyword>
<dbReference type="Gene3D" id="6.10.140.2220">
    <property type="match status" value="1"/>
</dbReference>
<dbReference type="Pfam" id="PF01753">
    <property type="entry name" value="zf-MYND"/>
    <property type="match status" value="1"/>
</dbReference>
<dbReference type="InterPro" id="IPR002893">
    <property type="entry name" value="Znf_MYND"/>
</dbReference>
<keyword evidence="1" id="KW-0479">Metal-binding</keyword>
<sequence>MASTTEPLDLYDIALLISYEYTLAKPEFRGARLIDVTSRDKLFPMLPGWNEGIPEWRVIPGQSREAYLFDKTIPNTSSEPDSPSNLLWEKMFPGDNIPFLRNGQPAAVSLLSPRELETIFYTSRNFNACGQTTGVLWRVLDMYSKDQRIRIRTTTGKMFTTTVDRRFFQRLILHRPKKLTVIVAKVHDSATEESVWFTGAKASMNHMTIGFFAEHENKVSVVLDLSSMQFGELGRGLKSNGMFALESTTQYHERLKTLAGNVEHIADYRYTTEQGKATPEWAKDVSRRVKERWDRRDTDPWCGHCGAPSTVGKPLKKCMRCLKVWYCDAQHQKVNWQFHKQYCSGQLEVMIAQEAAARDESKIIHYHHLVVE</sequence>
<keyword evidence="3" id="KW-0862">Zinc</keyword>
<evidence type="ECO:0000256" key="4">
    <source>
        <dbReference type="PROSITE-ProRule" id="PRU00134"/>
    </source>
</evidence>
<protein>
    <recommendedName>
        <fullName evidence="5">MYND-type domain-containing protein</fullName>
    </recommendedName>
</protein>
<gene>
    <name evidence="6" type="ORF">BT63DRAFT_465516</name>
</gene>
<keyword evidence="2 4" id="KW-0863">Zinc-finger</keyword>
<dbReference type="PROSITE" id="PS01360">
    <property type="entry name" value="ZF_MYND_1"/>
    <property type="match status" value="1"/>
</dbReference>
<evidence type="ECO:0000259" key="5">
    <source>
        <dbReference type="PROSITE" id="PS50865"/>
    </source>
</evidence>
<dbReference type="OrthoDB" id="432970at2759"/>
<organism evidence="6 7">
    <name type="scientific">Microthyrium microscopicum</name>
    <dbReference type="NCBI Taxonomy" id="703497"/>
    <lineage>
        <taxon>Eukaryota</taxon>
        <taxon>Fungi</taxon>
        <taxon>Dikarya</taxon>
        <taxon>Ascomycota</taxon>
        <taxon>Pezizomycotina</taxon>
        <taxon>Dothideomycetes</taxon>
        <taxon>Dothideomycetes incertae sedis</taxon>
        <taxon>Microthyriales</taxon>
        <taxon>Microthyriaceae</taxon>
        <taxon>Microthyrium</taxon>
    </lineage>
</organism>
<dbReference type="Proteomes" id="UP000799302">
    <property type="component" value="Unassembled WGS sequence"/>
</dbReference>